<dbReference type="InterPro" id="IPR056798">
    <property type="entry name" value="ADH_Fe_C"/>
</dbReference>
<dbReference type="FunFam" id="3.40.50.1970:FF:000003">
    <property type="entry name" value="Alcohol dehydrogenase, iron-containing"/>
    <property type="match status" value="1"/>
</dbReference>
<accession>D9PJ33</accession>
<dbReference type="Pfam" id="PF00465">
    <property type="entry name" value="Fe-ADH"/>
    <property type="match status" value="1"/>
</dbReference>
<comment type="caution">
    <text evidence="4">The sequence shown here is derived from an EMBL/GenBank/DDBJ whole genome shotgun (WGS) entry which is preliminary data.</text>
</comment>
<evidence type="ECO:0000259" key="2">
    <source>
        <dbReference type="Pfam" id="PF00465"/>
    </source>
</evidence>
<dbReference type="Gene3D" id="3.40.50.1970">
    <property type="match status" value="1"/>
</dbReference>
<dbReference type="InterPro" id="IPR039697">
    <property type="entry name" value="Alcohol_dehydrogenase_Fe"/>
</dbReference>
<reference evidence="4" key="2">
    <citation type="journal article" date="2011" name="Microb. Ecol.">
        <title>Taxonomic and Functional Metagenomic Profiling of the Microbial Community in the Anoxic Sediment of a Sub-saline Shallow Lake (Laguna de Carrizo, Central Spain).</title>
        <authorList>
            <person name="Ferrer M."/>
            <person name="Guazzaroni M.E."/>
            <person name="Richter M."/>
            <person name="Garcia-Salamanca A."/>
            <person name="Yarza P."/>
            <person name="Suarez-Suarez A."/>
            <person name="Solano J."/>
            <person name="Alcaide M."/>
            <person name="van Dillewijn P."/>
            <person name="Molina-Henares M.A."/>
            <person name="Lopez-Cortes N."/>
            <person name="Al-Ramahi Y."/>
            <person name="Guerrero C."/>
            <person name="Acosta A."/>
            <person name="de Eugenio L.I."/>
            <person name="Martinez V."/>
            <person name="Marques S."/>
            <person name="Rojo F."/>
            <person name="Santero E."/>
            <person name="Genilloud O."/>
            <person name="Perez-Perez J."/>
            <person name="Rossello-Mora R."/>
            <person name="Ramos J.L."/>
        </authorList>
    </citation>
    <scope>NUCLEOTIDE SEQUENCE</scope>
</reference>
<dbReference type="CDD" id="cd08183">
    <property type="entry name" value="Fe-ADH-like"/>
    <property type="match status" value="1"/>
</dbReference>
<dbReference type="Pfam" id="PF25137">
    <property type="entry name" value="ADH_Fe_C"/>
    <property type="match status" value="1"/>
</dbReference>
<evidence type="ECO:0000313" key="4">
    <source>
        <dbReference type="EMBL" id="EFK96432.1"/>
    </source>
</evidence>
<dbReference type="PANTHER" id="PTHR11496">
    <property type="entry name" value="ALCOHOL DEHYDROGENASE"/>
    <property type="match status" value="1"/>
</dbReference>
<organism evidence="4">
    <name type="scientific">sediment metagenome</name>
    <dbReference type="NCBI Taxonomy" id="749907"/>
    <lineage>
        <taxon>unclassified sequences</taxon>
        <taxon>metagenomes</taxon>
        <taxon>ecological metagenomes</taxon>
    </lineage>
</organism>
<name>D9PJ33_9ZZZZ</name>
<dbReference type="EMBL" id="ADZX01000483">
    <property type="protein sequence ID" value="EFK96432.1"/>
    <property type="molecule type" value="Genomic_DNA"/>
</dbReference>
<dbReference type="Gene3D" id="1.20.1090.10">
    <property type="entry name" value="Dehydroquinate synthase-like - alpha domain"/>
    <property type="match status" value="1"/>
</dbReference>
<dbReference type="GO" id="GO:0046872">
    <property type="term" value="F:metal ion binding"/>
    <property type="evidence" value="ECO:0007669"/>
    <property type="project" value="InterPro"/>
</dbReference>
<dbReference type="GO" id="GO:0004022">
    <property type="term" value="F:alcohol dehydrogenase (NAD+) activity"/>
    <property type="evidence" value="ECO:0007669"/>
    <property type="project" value="UniProtKB-EC"/>
</dbReference>
<dbReference type="PANTHER" id="PTHR11496:SF83">
    <property type="entry name" value="HYDROXYACID-OXOACID TRANSHYDROGENASE, MITOCHONDRIAL"/>
    <property type="match status" value="1"/>
</dbReference>
<dbReference type="InterPro" id="IPR001670">
    <property type="entry name" value="ADH_Fe/GldA"/>
</dbReference>
<keyword evidence="1 4" id="KW-0560">Oxidoreductase</keyword>
<proteinExistence type="predicted"/>
<reference evidence="4" key="1">
    <citation type="submission" date="2010-07" db="EMBL/GenBank/DDBJ databases">
        <authorList>
            <consortium name="CONSOLIDER consortium CSD2007-00005"/>
            <person name="Guazzaroni M.-E."/>
            <person name="Richter M."/>
            <person name="Garcia-Salamanca A."/>
            <person name="Yarza P."/>
            <person name="Ferrer M."/>
        </authorList>
    </citation>
    <scope>NUCLEOTIDE SEQUENCE</scope>
</reference>
<dbReference type="SUPFAM" id="SSF56796">
    <property type="entry name" value="Dehydroquinate synthase-like"/>
    <property type="match status" value="1"/>
</dbReference>
<feature type="domain" description="Fe-containing alcohol dehydrogenase-like C-terminal" evidence="3">
    <location>
        <begin position="192"/>
        <end position="387"/>
    </location>
</feature>
<sequence>MVKPFQFARFPDIYFKNGKLSDLSGFIKKYGNTIILVTGKKSFIQSDQAINLFDSFKKSGIKYHHIIVIGEPSPELIDESVLKLNDQPIQLVVGIGGGSVIDAGKAISAMMFKTGSVKDYLEGVGTKEHPGTKLPFIAVPTTSGTGSEATKNAVISHIGINGFKKSLRHDNLVPDIAIIDPELTLNCPKDITAASGMDCFTQLTEAYLSDKSSPFTDALALEGLKAVKSSLVKSFTDGHDITARAGMSFAALTSGICLANAGLGVVHGFASSIGGMYSVPHGLVCGTLMSSANEINVRELRKKDPAAVALKKYSLLGKLFLDEEGKSDDYFIDGFIQYLKKLTFELQLPGLKDFGLREKDSELICSITENKNNPVKLTMENLMEILIKRI</sequence>
<protein>
    <submittedName>
        <fullName evidence="4">Alcohol dehydrogenase iron-containing</fullName>
        <ecNumber evidence="4">1.1.1.1</ecNumber>
    </submittedName>
</protein>
<dbReference type="EC" id="1.1.1.1" evidence="4"/>
<dbReference type="AlphaFoldDB" id="D9PJ33"/>
<gene>
    <name evidence="4" type="ORF">LDC_1542</name>
</gene>
<feature type="domain" description="Alcohol dehydrogenase iron-type/glycerol dehydrogenase GldA" evidence="2">
    <location>
        <begin position="12"/>
        <end position="181"/>
    </location>
</feature>
<evidence type="ECO:0000259" key="3">
    <source>
        <dbReference type="Pfam" id="PF25137"/>
    </source>
</evidence>
<evidence type="ECO:0000256" key="1">
    <source>
        <dbReference type="ARBA" id="ARBA00023002"/>
    </source>
</evidence>